<organism evidence="1 2">
    <name type="scientific">Brassica rapa subsp. trilocularis</name>
    <dbReference type="NCBI Taxonomy" id="1813537"/>
    <lineage>
        <taxon>Eukaryota</taxon>
        <taxon>Viridiplantae</taxon>
        <taxon>Streptophyta</taxon>
        <taxon>Embryophyta</taxon>
        <taxon>Tracheophyta</taxon>
        <taxon>Spermatophyta</taxon>
        <taxon>Magnoliopsida</taxon>
        <taxon>eudicotyledons</taxon>
        <taxon>Gunneridae</taxon>
        <taxon>Pentapetalae</taxon>
        <taxon>rosids</taxon>
        <taxon>malvids</taxon>
        <taxon>Brassicales</taxon>
        <taxon>Brassicaceae</taxon>
        <taxon>Brassiceae</taxon>
        <taxon>Brassica</taxon>
    </lineage>
</organism>
<evidence type="ECO:0008006" key="3">
    <source>
        <dbReference type="Google" id="ProtNLM"/>
    </source>
</evidence>
<gene>
    <name evidence="1" type="primary">A02g506930.1_BraROA</name>
    <name evidence="1" type="ORF">IGI04_007058</name>
</gene>
<evidence type="ECO:0000313" key="2">
    <source>
        <dbReference type="Proteomes" id="UP000823674"/>
    </source>
</evidence>
<sequence>MSHVRCLDIDRWYLCTSIDINLHLSRHLMMSIDNTGCVSIDCSSSRRPLHGQLGECFTLGVSIIGCKDFRQVSRAAGSVTQIGQGSMNQNLMRALKIAVSKSRFELFYWSLYESSLNGVTFQTCLKNPIPCIPSPKTSGYVRFSVGNQLWLLHTFKA</sequence>
<dbReference type="Proteomes" id="UP000823674">
    <property type="component" value="Chromosome A02"/>
</dbReference>
<accession>A0ABQ7NIQ8</accession>
<keyword evidence="2" id="KW-1185">Reference proteome</keyword>
<evidence type="ECO:0000313" key="1">
    <source>
        <dbReference type="EMBL" id="KAG5410739.1"/>
    </source>
</evidence>
<comment type="caution">
    <text evidence="1">The sequence shown here is derived from an EMBL/GenBank/DDBJ whole genome shotgun (WGS) entry which is preliminary data.</text>
</comment>
<protein>
    <recommendedName>
        <fullName evidence="3">Xylanase inhibitor N-terminal domain-containing protein</fullName>
    </recommendedName>
</protein>
<feature type="non-terminal residue" evidence="1">
    <location>
        <position position="157"/>
    </location>
</feature>
<reference evidence="1 2" key="1">
    <citation type="submission" date="2021-03" db="EMBL/GenBank/DDBJ databases">
        <authorList>
            <person name="King G.J."/>
            <person name="Bancroft I."/>
            <person name="Baten A."/>
            <person name="Bloomfield J."/>
            <person name="Borpatragohain P."/>
            <person name="He Z."/>
            <person name="Irish N."/>
            <person name="Irwin J."/>
            <person name="Liu K."/>
            <person name="Mauleon R.P."/>
            <person name="Moore J."/>
            <person name="Morris R."/>
            <person name="Ostergaard L."/>
            <person name="Wang B."/>
            <person name="Wells R."/>
        </authorList>
    </citation>
    <scope>NUCLEOTIDE SEQUENCE [LARGE SCALE GENOMIC DNA]</scope>
    <source>
        <strain evidence="1">R-o-18</strain>
        <tissue evidence="1">Leaf</tissue>
    </source>
</reference>
<dbReference type="EMBL" id="JADBGQ010000002">
    <property type="protein sequence ID" value="KAG5410739.1"/>
    <property type="molecule type" value="Genomic_DNA"/>
</dbReference>
<proteinExistence type="predicted"/>
<name>A0ABQ7NIQ8_BRACM</name>